<keyword evidence="1" id="KW-1133">Transmembrane helix</keyword>
<evidence type="ECO:0000256" key="1">
    <source>
        <dbReference type="SAM" id="Phobius"/>
    </source>
</evidence>
<dbReference type="Proteomes" id="UP001380365">
    <property type="component" value="Unassembled WGS sequence"/>
</dbReference>
<name>A0ABU8Q1T8_9SPHN</name>
<evidence type="ECO:0000313" key="2">
    <source>
        <dbReference type="EMBL" id="MEJ5093009.1"/>
    </source>
</evidence>
<keyword evidence="1" id="KW-0472">Membrane</keyword>
<proteinExistence type="predicted"/>
<keyword evidence="1" id="KW-0812">Transmembrane</keyword>
<reference evidence="2 3" key="1">
    <citation type="submission" date="2023-12" db="EMBL/GenBank/DDBJ databases">
        <title>Gut-associated functions are favored during microbiome assembly across C. elegans life.</title>
        <authorList>
            <person name="Zimmermann J."/>
        </authorList>
    </citation>
    <scope>NUCLEOTIDE SEQUENCE [LARGE SCALE GENOMIC DNA]</scope>
    <source>
        <strain evidence="2 3">JUb134</strain>
    </source>
</reference>
<comment type="caution">
    <text evidence="2">The sequence shown here is derived from an EMBL/GenBank/DDBJ whole genome shotgun (WGS) entry which is preliminary data.</text>
</comment>
<gene>
    <name evidence="2" type="ORF">WH159_00355</name>
</gene>
<feature type="transmembrane region" description="Helical" evidence="1">
    <location>
        <begin position="12"/>
        <end position="33"/>
    </location>
</feature>
<dbReference type="EMBL" id="JBBGZA010000001">
    <property type="protein sequence ID" value="MEJ5093009.1"/>
    <property type="molecule type" value="Genomic_DNA"/>
</dbReference>
<dbReference type="RefSeq" id="WP_132883438.1">
    <property type="nucleotide sequence ID" value="NZ_JBBGZA010000001.1"/>
</dbReference>
<sequence length="410" mass="43567">MSATPEPFARRTAIVLVVVGTLLALAAILLNGFSDVLSRQLGSLPAADEKHGAGYYALRQLVDRTGGGGSLVVDPDDLAAMPELAVLTPAIDTQPEQVARLVHAREAHAAAAEEEDAEESGDFPTLIVLPKWHVAALPLQPNRVQRVGLLSSEKVAALVPAKAVDTTYGATQEMRSAPGWKLRPFLAPRYLSAVTGKTLVPVLRDQDGAAVLARIGRTNTYVLSDPDLLNNAALKHPQNAQAAIALLAALDPKYPGAAVFDASLHYGPGDRNLVKLLFTPPFLAATLAMIAAAVLAGLATAVRFGPVLRERRAVALGKAALIDNIAALTRLSGRTLSAGARYADITREGLVRTMDLPRDLDEAGVLERLDRLGDRPAPYSQIDHRLRTARTEAELVAAARQLHAWKDALA</sequence>
<protein>
    <recommendedName>
        <fullName evidence="4">DUF4350 domain-containing protein</fullName>
    </recommendedName>
</protein>
<accession>A0ABU8Q1T8</accession>
<organism evidence="2 3">
    <name type="scientific">Sphingomonas molluscorum</name>
    <dbReference type="NCBI Taxonomy" id="418184"/>
    <lineage>
        <taxon>Bacteria</taxon>
        <taxon>Pseudomonadati</taxon>
        <taxon>Pseudomonadota</taxon>
        <taxon>Alphaproteobacteria</taxon>
        <taxon>Sphingomonadales</taxon>
        <taxon>Sphingomonadaceae</taxon>
        <taxon>Sphingomonas</taxon>
    </lineage>
</organism>
<feature type="transmembrane region" description="Helical" evidence="1">
    <location>
        <begin position="282"/>
        <end position="302"/>
    </location>
</feature>
<evidence type="ECO:0000313" key="3">
    <source>
        <dbReference type="Proteomes" id="UP001380365"/>
    </source>
</evidence>
<evidence type="ECO:0008006" key="4">
    <source>
        <dbReference type="Google" id="ProtNLM"/>
    </source>
</evidence>
<keyword evidence="3" id="KW-1185">Reference proteome</keyword>